<protein>
    <submittedName>
        <fullName evidence="1">Uncharacterized protein</fullName>
    </submittedName>
</protein>
<dbReference type="AlphaFoldDB" id="A0A5B7HP25"/>
<reference evidence="1 2" key="1">
    <citation type="submission" date="2019-05" db="EMBL/GenBank/DDBJ databases">
        <title>Another draft genome of Portunus trituberculatus and its Hox gene families provides insights of decapod evolution.</title>
        <authorList>
            <person name="Jeong J.-H."/>
            <person name="Song I."/>
            <person name="Kim S."/>
            <person name="Choi T."/>
            <person name="Kim D."/>
            <person name="Ryu S."/>
            <person name="Kim W."/>
        </authorList>
    </citation>
    <scope>NUCLEOTIDE SEQUENCE [LARGE SCALE GENOMIC DNA]</scope>
    <source>
        <tissue evidence="1">Muscle</tissue>
    </source>
</reference>
<sequence>MKFYPSNFFQVWKPCRITQADRLLNTPASLVDNTRTTHSPYPFPLSAQNNNSVQHQLVFPRSTCHQNALQCRLALLRRPGSEAGYYSQTRERRKN</sequence>
<evidence type="ECO:0000313" key="1">
    <source>
        <dbReference type="EMBL" id="MPC71883.1"/>
    </source>
</evidence>
<dbReference type="Proteomes" id="UP000324222">
    <property type="component" value="Unassembled WGS sequence"/>
</dbReference>
<keyword evidence="2" id="KW-1185">Reference proteome</keyword>
<accession>A0A5B7HP25</accession>
<dbReference type="EMBL" id="VSRR010033714">
    <property type="protein sequence ID" value="MPC71883.1"/>
    <property type="molecule type" value="Genomic_DNA"/>
</dbReference>
<evidence type="ECO:0000313" key="2">
    <source>
        <dbReference type="Proteomes" id="UP000324222"/>
    </source>
</evidence>
<organism evidence="1 2">
    <name type="scientific">Portunus trituberculatus</name>
    <name type="common">Swimming crab</name>
    <name type="synonym">Neptunus trituberculatus</name>
    <dbReference type="NCBI Taxonomy" id="210409"/>
    <lineage>
        <taxon>Eukaryota</taxon>
        <taxon>Metazoa</taxon>
        <taxon>Ecdysozoa</taxon>
        <taxon>Arthropoda</taxon>
        <taxon>Crustacea</taxon>
        <taxon>Multicrustacea</taxon>
        <taxon>Malacostraca</taxon>
        <taxon>Eumalacostraca</taxon>
        <taxon>Eucarida</taxon>
        <taxon>Decapoda</taxon>
        <taxon>Pleocyemata</taxon>
        <taxon>Brachyura</taxon>
        <taxon>Eubrachyura</taxon>
        <taxon>Portunoidea</taxon>
        <taxon>Portunidae</taxon>
        <taxon>Portuninae</taxon>
        <taxon>Portunus</taxon>
    </lineage>
</organism>
<proteinExistence type="predicted"/>
<gene>
    <name evidence="1" type="ORF">E2C01_066173</name>
</gene>
<name>A0A5B7HP25_PORTR</name>
<comment type="caution">
    <text evidence="1">The sequence shown here is derived from an EMBL/GenBank/DDBJ whole genome shotgun (WGS) entry which is preliminary data.</text>
</comment>